<proteinExistence type="predicted"/>
<sequence length="1013" mass="111736">MTTQTPQIQRTNHFIRKVLADFPVPSEIADRLIREHAQPFCDEELDPDTTLLTTIEYNTDNPDAPFTGAIVQSMTLTEAMIANAPEPPGGLVNFTDFSLTAPYFTIVPELPRLMDNRIPAMFNEEFIAAGWIPPRRYEAIYLHSEPQAYGPSTQLSISPQTFRNAVQSSNFEQVYNEAITAFWDKHQENYKTLMRMAFIQGYLNQFEEFTLTDEERRLAARAAGVNAGKDFSDLSLEDLQAPYVLDKNLSLRLLRIHHSEATDILTITDNQSQITLLYIPGNSSPFHGFINPASMRSWLVGAAKTATQRKALTNHFEPETVDAGLIYSGVEEALVGMTAFPGPAPTSGLFNSLLPNAYWDPEQYINNPMYPALSGNPFDYITRQVKARISKLMARTLVSPLDTKKANTLDALEKGCLLAIPLALAMRSALLAEFCFLTQGLTEMAIGTDDILTDKPKGAERIIFGALNALPVAIHGLGTQAATLNSLRSQLGKAVRQASGNIKVSIVSSSSTPVPDPGRVLSTWPRPTGLQTVKILGKSFITYLTPDESGFFELFMNDPETPLNIHATGLYAIQSADLHWRVAGLSGGGAFRNSWQRIYRFFGGPAHSSLFNAYEMPSPLREAVASMMSDHSSFSADFEPLGSQQQPLRDARNLFFEKRNKLAEDATTFFNNRTSSPVRPVLPTFGLDESQTSIIHKLFSVSDGLVLGESHDALSSKAFLMDNMQALAREGVKRIYFEHLLTDVHTPLIKLFYRSRTAAMSNELISYLRGIYPPRSDSHYSFLNILIKAREAGIKIQPIDCTASYMVRDMTDANGTLRQRMMNFFATEVIKWVQTTKSHPGKWVALVGDSHTNNYRGVPGLAELTGSIGLRVEDARVGQRLGIEADPGRTSSMGIGKGDATVKADFVLRVDTTSLQKPALVLPGPSHSLAVKSPQAQLSKPGQFQLTAATPTTAAQILYRSRRGNIQTFEVTQTAKLFSISAPGWSIDQKPFSSVQALVDALKTRPGVEQVTD</sequence>
<comment type="caution">
    <text evidence="2">The sequence shown here is derived from an EMBL/GenBank/DDBJ whole genome shotgun (WGS) entry which is preliminary data.</text>
</comment>
<dbReference type="AlphaFoldDB" id="A0A9Q3X264"/>
<feature type="domain" description="Dermonecrotic toxin N-terminal" evidence="1">
    <location>
        <begin position="19"/>
        <end position="316"/>
    </location>
</feature>
<name>A0A9Q3X264_PSESX</name>
<accession>A0A9Q3X264</accession>
<organism evidence="2 3">
    <name type="scientific">Pseudomonas syringae</name>
    <dbReference type="NCBI Taxonomy" id="317"/>
    <lineage>
        <taxon>Bacteria</taxon>
        <taxon>Pseudomonadati</taxon>
        <taxon>Pseudomonadota</taxon>
        <taxon>Gammaproteobacteria</taxon>
        <taxon>Pseudomonadales</taxon>
        <taxon>Pseudomonadaceae</taxon>
        <taxon>Pseudomonas</taxon>
    </lineage>
</organism>
<gene>
    <name evidence="2" type="ORF">GIW73_12480</name>
</gene>
<dbReference type="SUPFAM" id="SSF159501">
    <property type="entry name" value="EreA/ChaN-like"/>
    <property type="match status" value="1"/>
</dbReference>
<evidence type="ECO:0000259" key="1">
    <source>
        <dbReference type="Pfam" id="PF20178"/>
    </source>
</evidence>
<dbReference type="InterPro" id="IPR046673">
    <property type="entry name" value="ToxA_N"/>
</dbReference>
<reference evidence="2" key="1">
    <citation type="submission" date="2019-11" db="EMBL/GenBank/DDBJ databases">
        <title>Epiphytic Pseudomonas syringae from cherry orchards.</title>
        <authorList>
            <person name="Hulin M.T."/>
        </authorList>
    </citation>
    <scope>NUCLEOTIDE SEQUENCE</scope>
    <source>
        <strain evidence="2">PA-6-9A</strain>
    </source>
</reference>
<dbReference type="Pfam" id="PF20178">
    <property type="entry name" value="ToxA_N"/>
    <property type="match status" value="1"/>
</dbReference>
<protein>
    <submittedName>
        <fullName evidence="2">Type III effector protein, HopAC1 family</fullName>
    </submittedName>
</protein>
<dbReference type="Gene3D" id="3.40.50.11550">
    <property type="match status" value="1"/>
</dbReference>
<dbReference type="EMBL" id="WKEU01000046">
    <property type="protein sequence ID" value="MCF5063756.1"/>
    <property type="molecule type" value="Genomic_DNA"/>
</dbReference>
<dbReference type="CDD" id="cd14729">
    <property type="entry name" value="RtxA-like"/>
    <property type="match status" value="1"/>
</dbReference>
<evidence type="ECO:0000313" key="2">
    <source>
        <dbReference type="EMBL" id="MCF5063756.1"/>
    </source>
</evidence>
<evidence type="ECO:0000313" key="3">
    <source>
        <dbReference type="Proteomes" id="UP000814207"/>
    </source>
</evidence>
<dbReference type="Proteomes" id="UP000814207">
    <property type="component" value="Unassembled WGS sequence"/>
</dbReference>